<reference evidence="1 3" key="2">
    <citation type="journal article" date="2017" name="BMC Genomics">
        <title>Genomic analysis of methanogenic archaea reveals a shift towards energy conservation.</title>
        <authorList>
            <person name="Gilmore S.P."/>
            <person name="Henske J.K."/>
            <person name="Sexton J.A."/>
            <person name="Solomon K.V."/>
            <person name="Seppala S."/>
            <person name="Yoo J.I."/>
            <person name="Huyett L.M."/>
            <person name="Pressman A."/>
            <person name="Cogan J.Z."/>
            <person name="Kivenson V."/>
            <person name="Peng X."/>
            <person name="Tan Y."/>
            <person name="Valentine D.L."/>
            <person name="O'Malley M.A."/>
        </authorList>
    </citation>
    <scope>NUCLEOTIDE SEQUENCE [LARGE SCALE GENOMIC DNA]</scope>
    <source>
        <strain evidence="1 3">1R-7</strain>
    </source>
</reference>
<evidence type="ECO:0000313" key="1">
    <source>
        <dbReference type="EMBL" id="PAV07620.1"/>
    </source>
</evidence>
<dbReference type="Proteomes" id="UP000217528">
    <property type="component" value="Unassembled WGS sequence"/>
</dbReference>
<evidence type="ECO:0000313" key="4">
    <source>
        <dbReference type="Proteomes" id="UP000246004"/>
    </source>
</evidence>
<dbReference type="AlphaFoldDB" id="A0A2A2HE71"/>
<sequence length="64" mass="7165">MTRYVLRALWNSPEDSIYTSAKSNVIIVTCLNPQLQINIAPTEYTVKEGGKIKFKGSVVDEYGN</sequence>
<name>A0A2A2HE71_9EURY</name>
<proteinExistence type="predicted"/>
<dbReference type="EMBL" id="LMVN01000011">
    <property type="protein sequence ID" value="PAV07620.1"/>
    <property type="molecule type" value="Genomic_DNA"/>
</dbReference>
<comment type="caution">
    <text evidence="1">The sequence shown here is derived from an EMBL/GenBank/DDBJ whole genome shotgun (WGS) entry which is preliminary data.</text>
</comment>
<dbReference type="Proteomes" id="UP000246004">
    <property type="component" value="Unassembled WGS sequence"/>
</dbReference>
<protein>
    <submittedName>
        <fullName evidence="1">Uncharacterized protein</fullName>
    </submittedName>
</protein>
<evidence type="ECO:0000313" key="2">
    <source>
        <dbReference type="EMBL" id="PWL08056.1"/>
    </source>
</evidence>
<dbReference type="RefSeq" id="WP_095608506.1">
    <property type="nucleotide sequence ID" value="NZ_LMVN01000011.1"/>
</dbReference>
<reference evidence="2 4" key="1">
    <citation type="submission" date="2016-04" db="EMBL/GenBank/DDBJ databases">
        <title>Genome sequence of Methanosphaera cuniculi DSM 4103.</title>
        <authorList>
            <person name="Poehlein A."/>
            <person name="Seedorf H."/>
            <person name="Daniel R."/>
        </authorList>
    </citation>
    <scope>NUCLEOTIDE SEQUENCE [LARGE SCALE GENOMIC DNA]</scope>
    <source>
        <strain evidence="2 4">DSM 4103</strain>
    </source>
</reference>
<dbReference type="EMBL" id="LWMS01000031">
    <property type="protein sequence ID" value="PWL08056.1"/>
    <property type="molecule type" value="Genomic_DNA"/>
</dbReference>
<evidence type="ECO:0000313" key="3">
    <source>
        <dbReference type="Proteomes" id="UP000217528"/>
    </source>
</evidence>
<organism evidence="1 3">
    <name type="scientific">Methanosphaera cuniculi</name>
    <dbReference type="NCBI Taxonomy" id="1077256"/>
    <lineage>
        <taxon>Archaea</taxon>
        <taxon>Methanobacteriati</taxon>
        <taxon>Methanobacteriota</taxon>
        <taxon>Methanomada group</taxon>
        <taxon>Methanobacteria</taxon>
        <taxon>Methanobacteriales</taxon>
        <taxon>Methanobacteriaceae</taxon>
        <taxon>Methanosphaera</taxon>
    </lineage>
</organism>
<keyword evidence="3" id="KW-1185">Reference proteome</keyword>
<accession>A0A2A2HE71</accession>
<gene>
    <name evidence="1" type="ORF">ASJ82_08060</name>
    <name evidence="2" type="ORF">MSCUN_09870</name>
</gene>